<keyword evidence="5" id="KW-1185">Reference proteome</keyword>
<dbReference type="InterPro" id="IPR003591">
    <property type="entry name" value="Leu-rich_rpt_typical-subtyp"/>
</dbReference>
<reference evidence="4 5" key="1">
    <citation type="submission" date="2016-11" db="EMBL/GenBank/DDBJ databases">
        <title>Whole genomes of Flavobacteriaceae.</title>
        <authorList>
            <person name="Stine C."/>
            <person name="Li C."/>
            <person name="Tadesse D."/>
        </authorList>
    </citation>
    <scope>NUCLEOTIDE SEQUENCE [LARGE SCALE GENOMIC DNA]</scope>
    <source>
        <strain evidence="4 5">ATCC 29551</strain>
    </source>
</reference>
<dbReference type="PANTHER" id="PTHR48051">
    <property type="match status" value="1"/>
</dbReference>
<accession>A0ABX4CH18</accession>
<keyword evidence="2" id="KW-0677">Repeat</keyword>
<dbReference type="InterPro" id="IPR001611">
    <property type="entry name" value="Leu-rich_rpt"/>
</dbReference>
<dbReference type="InterPro" id="IPR050216">
    <property type="entry name" value="LRR_domain-containing"/>
</dbReference>
<evidence type="ECO:0000313" key="5">
    <source>
        <dbReference type="Proteomes" id="UP000198424"/>
    </source>
</evidence>
<dbReference type="SUPFAM" id="SSF52200">
    <property type="entry name" value="Toll/Interleukin receptor TIR domain"/>
    <property type="match status" value="1"/>
</dbReference>
<dbReference type="SMART" id="SM00255">
    <property type="entry name" value="TIR"/>
    <property type="match status" value="1"/>
</dbReference>
<sequence>MEVKKIPNNLNISKLDLSNSNLKEVPHEIFKLKNLRTLNLSGNLIKDIPKEISELKKLEVLDISNNKISNFFAKLCELRKLHTLNLNNNQIKTVPRQVLKLQHLRKIFLAGNKLKTLPDEFSKLNSLVSINLSKNLFSELPEPLMALVNLKHLWICQLPLKNAMLSTLYVNLKNLQGIYAYSPILDRTMLDHNYLALTIIKGNSLRTFQQIGDTNDISRLINSLPLIKNDKNKTIPVNMNKTSKTSIFISYSHKDKIWLEKVQTHIKVLKHQTEFDFEVWDDNKIAAGDKWKDEITKALNRAKVAILIVSTDFLASDFIQGKEIPELLNNANENGTILLSIIVRPCRFSNQIGISDLQAVNAPSEALSGLSEHEQEKVLLKLTERIEQLIQ</sequence>
<keyword evidence="1" id="KW-0433">Leucine-rich repeat</keyword>
<feature type="domain" description="TIR" evidence="3">
    <location>
        <begin position="243"/>
        <end position="386"/>
    </location>
</feature>
<dbReference type="SUPFAM" id="SSF52047">
    <property type="entry name" value="RNI-like"/>
    <property type="match status" value="1"/>
</dbReference>
<dbReference type="PANTHER" id="PTHR48051:SF1">
    <property type="entry name" value="RAS SUPPRESSOR PROTEIN 1"/>
    <property type="match status" value="1"/>
</dbReference>
<dbReference type="InterPro" id="IPR035897">
    <property type="entry name" value="Toll_tir_struct_dom_sf"/>
</dbReference>
<dbReference type="Gene3D" id="3.40.50.10140">
    <property type="entry name" value="Toll/interleukin-1 receptor homology (TIR) domain"/>
    <property type="match status" value="1"/>
</dbReference>
<dbReference type="Gene3D" id="3.80.10.10">
    <property type="entry name" value="Ribonuclease Inhibitor"/>
    <property type="match status" value="1"/>
</dbReference>
<dbReference type="Pfam" id="PF13855">
    <property type="entry name" value="LRR_8"/>
    <property type="match status" value="2"/>
</dbReference>
<name>A0ABX4CH18_FLAHY</name>
<protein>
    <recommendedName>
        <fullName evidence="3">TIR domain-containing protein</fullName>
    </recommendedName>
</protein>
<organism evidence="4 5">
    <name type="scientific">Flavobacterium hydatis</name>
    <name type="common">Cytophaga aquatilis</name>
    <dbReference type="NCBI Taxonomy" id="991"/>
    <lineage>
        <taxon>Bacteria</taxon>
        <taxon>Pseudomonadati</taxon>
        <taxon>Bacteroidota</taxon>
        <taxon>Flavobacteriia</taxon>
        <taxon>Flavobacteriales</taxon>
        <taxon>Flavobacteriaceae</taxon>
        <taxon>Flavobacterium</taxon>
    </lineage>
</organism>
<dbReference type="SMART" id="SM00369">
    <property type="entry name" value="LRR_TYP"/>
    <property type="match status" value="4"/>
</dbReference>
<dbReference type="Proteomes" id="UP000198424">
    <property type="component" value="Unassembled WGS sequence"/>
</dbReference>
<evidence type="ECO:0000313" key="4">
    <source>
        <dbReference type="EMBL" id="OXA93666.1"/>
    </source>
</evidence>
<evidence type="ECO:0000256" key="2">
    <source>
        <dbReference type="ARBA" id="ARBA00022737"/>
    </source>
</evidence>
<dbReference type="EMBL" id="MUGY01000013">
    <property type="protein sequence ID" value="OXA93666.1"/>
    <property type="molecule type" value="Genomic_DNA"/>
</dbReference>
<proteinExistence type="predicted"/>
<dbReference type="InterPro" id="IPR000157">
    <property type="entry name" value="TIR_dom"/>
</dbReference>
<dbReference type="RefSeq" id="WP_051885967.1">
    <property type="nucleotide sequence ID" value="NZ_JBEWQG010000002.1"/>
</dbReference>
<comment type="caution">
    <text evidence="4">The sequence shown here is derived from an EMBL/GenBank/DDBJ whole genome shotgun (WGS) entry which is preliminary data.</text>
</comment>
<evidence type="ECO:0000256" key="1">
    <source>
        <dbReference type="ARBA" id="ARBA00022614"/>
    </source>
</evidence>
<gene>
    <name evidence="4" type="ORF">B0A62_13015</name>
</gene>
<dbReference type="Pfam" id="PF13676">
    <property type="entry name" value="TIR_2"/>
    <property type="match status" value="1"/>
</dbReference>
<dbReference type="PROSITE" id="PS51450">
    <property type="entry name" value="LRR"/>
    <property type="match status" value="3"/>
</dbReference>
<evidence type="ECO:0000259" key="3">
    <source>
        <dbReference type="PROSITE" id="PS50104"/>
    </source>
</evidence>
<dbReference type="InterPro" id="IPR032675">
    <property type="entry name" value="LRR_dom_sf"/>
</dbReference>
<dbReference type="PROSITE" id="PS50104">
    <property type="entry name" value="TIR"/>
    <property type="match status" value="1"/>
</dbReference>